<organism evidence="1">
    <name type="scientific">viral metagenome</name>
    <dbReference type="NCBI Taxonomy" id="1070528"/>
    <lineage>
        <taxon>unclassified sequences</taxon>
        <taxon>metagenomes</taxon>
        <taxon>organismal metagenomes</taxon>
    </lineage>
</organism>
<accession>A0A6H1ZGF8</accession>
<evidence type="ECO:0000313" key="1">
    <source>
        <dbReference type="EMBL" id="QJA46549.1"/>
    </source>
</evidence>
<protein>
    <submittedName>
        <fullName evidence="1">Uncharacterized protein</fullName>
    </submittedName>
</protein>
<dbReference type="EMBL" id="MT141485">
    <property type="protein sequence ID" value="QJA62905.1"/>
    <property type="molecule type" value="Genomic_DNA"/>
</dbReference>
<reference evidence="1" key="1">
    <citation type="submission" date="2020-03" db="EMBL/GenBank/DDBJ databases">
        <title>The deep terrestrial virosphere.</title>
        <authorList>
            <person name="Holmfeldt K."/>
            <person name="Nilsson E."/>
            <person name="Simone D."/>
            <person name="Lopez-Fernandez M."/>
            <person name="Wu X."/>
            <person name="de Brujin I."/>
            <person name="Lundin D."/>
            <person name="Andersson A."/>
            <person name="Bertilsson S."/>
            <person name="Dopson M."/>
        </authorList>
    </citation>
    <scope>NUCLEOTIDE SEQUENCE</scope>
    <source>
        <strain evidence="2">MM415B00684</strain>
        <strain evidence="1">TM448A00447</strain>
    </source>
</reference>
<proteinExistence type="predicted"/>
<evidence type="ECO:0000313" key="2">
    <source>
        <dbReference type="EMBL" id="QJA62905.1"/>
    </source>
</evidence>
<dbReference type="AlphaFoldDB" id="A0A6H1ZGF8"/>
<dbReference type="EMBL" id="MT144014">
    <property type="protein sequence ID" value="QJA46549.1"/>
    <property type="molecule type" value="Genomic_DNA"/>
</dbReference>
<sequence>MVVQETVRKYLPTVAQLIDRLAIVTLKSVKIPEHKSEYEKEASDIMADLDALCPSCENFGRLVRAIQVNAIANEMIWANEARARAEGAASGEELIFTHSINGIRTAAMNRLSALFGERKDLKVDCLAADAMKMRGYDFREVL</sequence>
<gene>
    <name evidence="2" type="ORF">MM415B00684_0014</name>
    <name evidence="1" type="ORF">TM448A00447_0026</name>
</gene>
<name>A0A6H1ZGF8_9ZZZZ</name>